<dbReference type="PANTHER" id="PTHR12110:SF41">
    <property type="entry name" value="INOSOSE DEHYDRATASE"/>
    <property type="match status" value="1"/>
</dbReference>
<gene>
    <name evidence="2" type="ORF">WKW79_13230</name>
</gene>
<dbReference type="Gene3D" id="3.20.20.150">
    <property type="entry name" value="Divalent-metal-dependent TIM barrel enzymes"/>
    <property type="match status" value="1"/>
</dbReference>
<dbReference type="InterPro" id="IPR013022">
    <property type="entry name" value="Xyl_isomerase-like_TIM-brl"/>
</dbReference>
<dbReference type="GO" id="GO:0016853">
    <property type="term" value="F:isomerase activity"/>
    <property type="evidence" value="ECO:0007669"/>
    <property type="project" value="UniProtKB-KW"/>
</dbReference>
<organism evidence="2 3">
    <name type="scientific">Variovorax robiniae</name>
    <dbReference type="NCBI Taxonomy" id="1836199"/>
    <lineage>
        <taxon>Bacteria</taxon>
        <taxon>Pseudomonadati</taxon>
        <taxon>Pseudomonadota</taxon>
        <taxon>Betaproteobacteria</taxon>
        <taxon>Burkholderiales</taxon>
        <taxon>Comamonadaceae</taxon>
        <taxon>Variovorax</taxon>
    </lineage>
</organism>
<dbReference type="InterPro" id="IPR050312">
    <property type="entry name" value="IolE/XylAMocC-like"/>
</dbReference>
<dbReference type="InterPro" id="IPR036237">
    <property type="entry name" value="Xyl_isomerase-like_sf"/>
</dbReference>
<name>A0ABU8X733_9BURK</name>
<accession>A0ABU8X733</accession>
<evidence type="ECO:0000313" key="3">
    <source>
        <dbReference type="Proteomes" id="UP001367030"/>
    </source>
</evidence>
<reference evidence="2 3" key="1">
    <citation type="submission" date="2024-03" db="EMBL/GenBank/DDBJ databases">
        <title>Novel species of the genus Variovorax.</title>
        <authorList>
            <person name="Liu Q."/>
            <person name="Xin Y.-H."/>
        </authorList>
    </citation>
    <scope>NUCLEOTIDE SEQUENCE [LARGE SCALE GENOMIC DNA]</scope>
    <source>
        <strain evidence="2 3">KACC 18901</strain>
    </source>
</reference>
<proteinExistence type="predicted"/>
<keyword evidence="2" id="KW-0413">Isomerase</keyword>
<evidence type="ECO:0000259" key="1">
    <source>
        <dbReference type="Pfam" id="PF01261"/>
    </source>
</evidence>
<dbReference type="Pfam" id="PF01261">
    <property type="entry name" value="AP_endonuc_2"/>
    <property type="match status" value="1"/>
</dbReference>
<dbReference type="PANTHER" id="PTHR12110">
    <property type="entry name" value="HYDROXYPYRUVATE ISOMERASE"/>
    <property type="match status" value="1"/>
</dbReference>
<comment type="caution">
    <text evidence="2">The sequence shown here is derived from an EMBL/GenBank/DDBJ whole genome shotgun (WGS) entry which is preliminary data.</text>
</comment>
<keyword evidence="3" id="KW-1185">Reference proteome</keyword>
<dbReference type="RefSeq" id="WP_340335606.1">
    <property type="nucleotide sequence ID" value="NZ_JBBKZS010000004.1"/>
</dbReference>
<sequence>MKNKLGVHALVWVGGWSHEECERAMAQTAEIGFDLIEIPALDPSSIDSAFTRKMLDKYKLGTTMSLGLDDSTDISSGDPEKQKRGEARLMQVLDVARDIGATHVCGILYSAFQKYFDPPTQAGIAGSIDVMRRIGEHAAKDGITIGLEVVNRYESNVLNTAAQAVDYAKRVGLPNVRVHLDTYHMNIEEADLESALIDTGAMMGYFHIGESGRGYLGAGNIDFDRVFRGLAKAGYEGPITFESFSSAVVNKQLQGILGIWRNLWEDGADLARHAKGFIEHGMKAAHEAHARSALT</sequence>
<protein>
    <submittedName>
        <fullName evidence="2">Sugar phosphate isomerase/epimerase family protein</fullName>
    </submittedName>
</protein>
<dbReference type="EMBL" id="JBBKZS010000004">
    <property type="protein sequence ID" value="MEJ8855541.1"/>
    <property type="molecule type" value="Genomic_DNA"/>
</dbReference>
<evidence type="ECO:0000313" key="2">
    <source>
        <dbReference type="EMBL" id="MEJ8855541.1"/>
    </source>
</evidence>
<dbReference type="SUPFAM" id="SSF51658">
    <property type="entry name" value="Xylose isomerase-like"/>
    <property type="match status" value="1"/>
</dbReference>
<feature type="domain" description="Xylose isomerase-like TIM barrel" evidence="1">
    <location>
        <begin position="26"/>
        <end position="254"/>
    </location>
</feature>
<dbReference type="Proteomes" id="UP001367030">
    <property type="component" value="Unassembled WGS sequence"/>
</dbReference>